<sequence length="76" mass="8659">MHTARYAQRQDRAVLACRWETRHPLSEGPRELIRTGAFPFAPTEVDKVVDVLTHPERLETYASSTASEQMGLFEAE</sequence>
<protein>
    <submittedName>
        <fullName evidence="1">Uncharacterized protein</fullName>
    </submittedName>
</protein>
<organism evidence="1 2">
    <name type="scientific">Geodia barretti</name>
    <name type="common">Barrett's horny sponge</name>
    <dbReference type="NCBI Taxonomy" id="519541"/>
    <lineage>
        <taxon>Eukaryota</taxon>
        <taxon>Metazoa</taxon>
        <taxon>Porifera</taxon>
        <taxon>Demospongiae</taxon>
        <taxon>Heteroscleromorpha</taxon>
        <taxon>Tetractinellida</taxon>
        <taxon>Astrophorina</taxon>
        <taxon>Geodiidae</taxon>
        <taxon>Geodia</taxon>
    </lineage>
</organism>
<reference evidence="1" key="1">
    <citation type="submission" date="2023-03" db="EMBL/GenBank/DDBJ databases">
        <authorList>
            <person name="Steffen K."/>
            <person name="Cardenas P."/>
        </authorList>
    </citation>
    <scope>NUCLEOTIDE SEQUENCE</scope>
</reference>
<dbReference type="EMBL" id="CASHTH010002105">
    <property type="protein sequence ID" value="CAI8024926.1"/>
    <property type="molecule type" value="Genomic_DNA"/>
</dbReference>
<keyword evidence="2" id="KW-1185">Reference proteome</keyword>
<dbReference type="Proteomes" id="UP001174909">
    <property type="component" value="Unassembled WGS sequence"/>
</dbReference>
<name>A0AA35WQ00_GEOBA</name>
<comment type="caution">
    <text evidence="1">The sequence shown here is derived from an EMBL/GenBank/DDBJ whole genome shotgun (WGS) entry which is preliminary data.</text>
</comment>
<evidence type="ECO:0000313" key="2">
    <source>
        <dbReference type="Proteomes" id="UP001174909"/>
    </source>
</evidence>
<accession>A0AA35WQ00</accession>
<gene>
    <name evidence="1" type="ORF">GBAR_LOCUS14441</name>
</gene>
<dbReference type="Gene3D" id="3.40.50.450">
    <property type="match status" value="1"/>
</dbReference>
<evidence type="ECO:0000313" key="1">
    <source>
        <dbReference type="EMBL" id="CAI8024926.1"/>
    </source>
</evidence>
<dbReference type="AlphaFoldDB" id="A0AA35WQ00"/>
<proteinExistence type="predicted"/>